<feature type="region of interest" description="Disordered" evidence="1">
    <location>
        <begin position="29"/>
        <end position="59"/>
    </location>
</feature>
<keyword evidence="2" id="KW-0030">Aminoacyl-tRNA synthetase</keyword>
<organism evidence="2">
    <name type="scientific">Anopheles sinensis</name>
    <name type="common">Mosquito</name>
    <dbReference type="NCBI Taxonomy" id="74873"/>
    <lineage>
        <taxon>Eukaryota</taxon>
        <taxon>Metazoa</taxon>
        <taxon>Ecdysozoa</taxon>
        <taxon>Arthropoda</taxon>
        <taxon>Hexapoda</taxon>
        <taxon>Insecta</taxon>
        <taxon>Pterygota</taxon>
        <taxon>Neoptera</taxon>
        <taxon>Endopterygota</taxon>
        <taxon>Diptera</taxon>
        <taxon>Nematocera</taxon>
        <taxon>Culicoidea</taxon>
        <taxon>Culicidae</taxon>
        <taxon>Anophelinae</taxon>
        <taxon>Anopheles</taxon>
    </lineage>
</organism>
<accession>A0A084VKQ7</accession>
<dbReference type="EMBL" id="KE524948">
    <property type="protein sequence ID" value="KFB38551.1"/>
    <property type="molecule type" value="Genomic_DNA"/>
</dbReference>
<name>A0A084VKQ7_ANOSI</name>
<dbReference type="EnsemblMetazoa" id="ASIC005829-RA">
    <property type="protein sequence ID" value="ASIC005829-PA"/>
    <property type="gene ID" value="ASIC005829"/>
</dbReference>
<evidence type="ECO:0000313" key="4">
    <source>
        <dbReference type="Proteomes" id="UP000030765"/>
    </source>
</evidence>
<feature type="compositionally biased region" description="Basic and acidic residues" evidence="1">
    <location>
        <begin position="42"/>
        <end position="59"/>
    </location>
</feature>
<dbReference type="VEuPathDB" id="VectorBase:ASIC005829"/>
<evidence type="ECO:0000313" key="2">
    <source>
        <dbReference type="EMBL" id="KFB38551.1"/>
    </source>
</evidence>
<dbReference type="AlphaFoldDB" id="A0A084VKQ7"/>
<feature type="compositionally biased region" description="Polar residues" evidence="1">
    <location>
        <begin position="29"/>
        <end position="40"/>
    </location>
</feature>
<dbReference type="EMBL" id="ATLV01014238">
    <property type="status" value="NOT_ANNOTATED_CDS"/>
    <property type="molecule type" value="Genomic_DNA"/>
</dbReference>
<dbReference type="Proteomes" id="UP000030765">
    <property type="component" value="Unassembled WGS sequence"/>
</dbReference>
<proteinExistence type="predicted"/>
<dbReference type="GO" id="GO:0004812">
    <property type="term" value="F:aminoacyl-tRNA ligase activity"/>
    <property type="evidence" value="ECO:0007669"/>
    <property type="project" value="UniProtKB-KW"/>
</dbReference>
<reference evidence="3" key="2">
    <citation type="submission" date="2020-05" db="UniProtKB">
        <authorList>
            <consortium name="EnsemblMetazoa"/>
        </authorList>
    </citation>
    <scope>IDENTIFICATION</scope>
</reference>
<keyword evidence="2" id="KW-0436">Ligase</keyword>
<reference evidence="2 4" key="1">
    <citation type="journal article" date="2014" name="BMC Genomics">
        <title>Genome sequence of Anopheles sinensis provides insight into genetics basis of mosquito competence for malaria parasites.</title>
        <authorList>
            <person name="Zhou D."/>
            <person name="Zhang D."/>
            <person name="Ding G."/>
            <person name="Shi L."/>
            <person name="Hou Q."/>
            <person name="Ye Y."/>
            <person name="Xu Y."/>
            <person name="Zhou H."/>
            <person name="Xiong C."/>
            <person name="Li S."/>
            <person name="Yu J."/>
            <person name="Hong S."/>
            <person name="Yu X."/>
            <person name="Zou P."/>
            <person name="Chen C."/>
            <person name="Chang X."/>
            <person name="Wang W."/>
            <person name="Lv Y."/>
            <person name="Sun Y."/>
            <person name="Ma L."/>
            <person name="Shen B."/>
            <person name="Zhu C."/>
        </authorList>
    </citation>
    <scope>NUCLEOTIDE SEQUENCE [LARGE SCALE GENOMIC DNA]</scope>
</reference>
<gene>
    <name evidence="2" type="ORF">ZHAS_00005829</name>
</gene>
<sequence>MVQDSLPTAKRLVNQANANECQLVSLVNPNSAARDGNTTDGPRIEGGERESMGHDQTKRNEMIYLAPARAPAPAAD</sequence>
<evidence type="ECO:0000256" key="1">
    <source>
        <dbReference type="SAM" id="MobiDB-lite"/>
    </source>
</evidence>
<evidence type="ECO:0000313" key="3">
    <source>
        <dbReference type="EnsemblMetazoa" id="ASIC005829-PA"/>
    </source>
</evidence>
<protein>
    <submittedName>
        <fullName evidence="2 3">Phenylalanyl-tRNA synthetase subunit beta</fullName>
    </submittedName>
</protein>
<keyword evidence="4" id="KW-1185">Reference proteome</keyword>